<protein>
    <submittedName>
        <fullName evidence="1">DUF2358 domain-containing protein</fullName>
    </submittedName>
</protein>
<dbReference type="InterPro" id="IPR018790">
    <property type="entry name" value="DUF2358"/>
</dbReference>
<name>A0A7H0F4U9_9CYAN</name>
<dbReference type="Pfam" id="PF10184">
    <property type="entry name" value="DUF2358"/>
    <property type="match status" value="1"/>
</dbReference>
<dbReference type="Proteomes" id="UP000516013">
    <property type="component" value="Chromosome"/>
</dbReference>
<evidence type="ECO:0000313" key="2">
    <source>
        <dbReference type="Proteomes" id="UP000516013"/>
    </source>
</evidence>
<dbReference type="SUPFAM" id="SSF54427">
    <property type="entry name" value="NTF2-like"/>
    <property type="match status" value="1"/>
</dbReference>
<proteinExistence type="predicted"/>
<dbReference type="AlphaFoldDB" id="A0A7H0F4U9"/>
<organism evidence="1 2">
    <name type="scientific">Cylindrospermopsis curvispora GIHE-G1</name>
    <dbReference type="NCBI Taxonomy" id="2666332"/>
    <lineage>
        <taxon>Bacteria</taxon>
        <taxon>Bacillati</taxon>
        <taxon>Cyanobacteriota</taxon>
        <taxon>Cyanophyceae</taxon>
        <taxon>Nostocales</taxon>
        <taxon>Aphanizomenonaceae</taxon>
        <taxon>Cylindrospermopsis</taxon>
    </lineage>
</organism>
<dbReference type="InterPro" id="IPR032710">
    <property type="entry name" value="NTF2-like_dom_sf"/>
</dbReference>
<reference evidence="1 2" key="1">
    <citation type="submission" date="2020-08" db="EMBL/GenBank/DDBJ databases">
        <title>Complete genome sequence of Raphidiopsis curvispora isolated from drinking water reservoir in South Korea.</title>
        <authorList>
            <person name="Jeong J."/>
        </authorList>
    </citation>
    <scope>NUCLEOTIDE SEQUENCE [LARGE SCALE GENOMIC DNA]</scope>
    <source>
        <strain evidence="1 2">GIHE-G1</strain>
    </source>
</reference>
<gene>
    <name evidence="1" type="ORF">IAR63_01570</name>
</gene>
<dbReference type="PANTHER" id="PTHR34123">
    <property type="entry name" value="OS04G0578200 PROTEIN"/>
    <property type="match status" value="1"/>
</dbReference>
<sequence length="129" mass="15658">MNIIETLKADYQRFPLEQTYSIYAADVYFQDPVFKFRGLELYKWMIKFIHIFFSKLRMDLHHIEQEQNMIKTEWTLSWSAYLPWKPRISISGWTQLDLNNQGLISSHIDYWYCSRLDVLKQHLFSVNKG</sequence>
<evidence type="ECO:0000313" key="1">
    <source>
        <dbReference type="EMBL" id="QNP31065.1"/>
    </source>
</evidence>
<dbReference type="PANTHER" id="PTHR34123:SF1">
    <property type="entry name" value="OS04G0578200 PROTEIN"/>
    <property type="match status" value="1"/>
</dbReference>
<accession>A0A7H0F4U9</accession>
<keyword evidence="2" id="KW-1185">Reference proteome</keyword>
<dbReference type="Gene3D" id="3.10.450.50">
    <property type="match status" value="1"/>
</dbReference>
<dbReference type="EMBL" id="CP060822">
    <property type="protein sequence ID" value="QNP31065.1"/>
    <property type="molecule type" value="Genomic_DNA"/>
</dbReference>
<dbReference type="KEGG" id="ccur:IAR63_01570"/>
<dbReference type="RefSeq" id="WP_187707308.1">
    <property type="nucleotide sequence ID" value="NZ_CP060822.1"/>
</dbReference>